<dbReference type="Proteomes" id="UP000193560">
    <property type="component" value="Unassembled WGS sequence"/>
</dbReference>
<proteinExistence type="predicted"/>
<evidence type="ECO:0000313" key="2">
    <source>
        <dbReference type="Proteomes" id="UP000193560"/>
    </source>
</evidence>
<accession>A0A1X2IVR5</accession>
<protein>
    <submittedName>
        <fullName evidence="1">Uncharacterized protein</fullName>
    </submittedName>
</protein>
<dbReference type="EMBL" id="MCGE01000003">
    <property type="protein sequence ID" value="ORZ23130.1"/>
    <property type="molecule type" value="Genomic_DNA"/>
</dbReference>
<reference evidence="1 2" key="1">
    <citation type="submission" date="2016-07" db="EMBL/GenBank/DDBJ databases">
        <title>Pervasive Adenine N6-methylation of Active Genes in Fungi.</title>
        <authorList>
            <consortium name="DOE Joint Genome Institute"/>
            <person name="Mondo S.J."/>
            <person name="Dannebaum R.O."/>
            <person name="Kuo R.C."/>
            <person name="Labutti K."/>
            <person name="Haridas S."/>
            <person name="Kuo A."/>
            <person name="Salamov A."/>
            <person name="Ahrendt S.R."/>
            <person name="Lipzen A."/>
            <person name="Sullivan W."/>
            <person name="Andreopoulos W.B."/>
            <person name="Clum A."/>
            <person name="Lindquist E."/>
            <person name="Daum C."/>
            <person name="Ramamoorthy G.K."/>
            <person name="Gryganskyi A."/>
            <person name="Culley D."/>
            <person name="Magnuson J.K."/>
            <person name="James T.Y."/>
            <person name="O'Malley M.A."/>
            <person name="Stajich J.E."/>
            <person name="Spatafora J.W."/>
            <person name="Visel A."/>
            <person name="Grigoriev I.V."/>
        </authorList>
    </citation>
    <scope>NUCLEOTIDE SEQUENCE [LARGE SCALE GENOMIC DNA]</scope>
    <source>
        <strain evidence="1 2">NRRL 1336</strain>
    </source>
</reference>
<keyword evidence="2" id="KW-1185">Reference proteome</keyword>
<evidence type="ECO:0000313" key="1">
    <source>
        <dbReference type="EMBL" id="ORZ23130.1"/>
    </source>
</evidence>
<dbReference type="OrthoDB" id="2285960at2759"/>
<sequence length="173" mass="19622">MNNPLKRHSSYGDIPDLKYDKKRKKFLHNEPLSPNLRPCADIPSLSVSHFPPSPPIIADTPTLSSAWTPSPSFHSAADSIPTLKKFTITTRHQQQQEQQEHTTSDYVNINQILHEAHIQRHGVPPASIPTDSDMMDFDDVDNNYNNNDNGSRYDYANTILRHAFLQRHSSPPS</sequence>
<gene>
    <name evidence="1" type="ORF">BCR42DRAFT_404046</name>
</gene>
<organism evidence="1 2">
    <name type="scientific">Absidia repens</name>
    <dbReference type="NCBI Taxonomy" id="90262"/>
    <lineage>
        <taxon>Eukaryota</taxon>
        <taxon>Fungi</taxon>
        <taxon>Fungi incertae sedis</taxon>
        <taxon>Mucoromycota</taxon>
        <taxon>Mucoromycotina</taxon>
        <taxon>Mucoromycetes</taxon>
        <taxon>Mucorales</taxon>
        <taxon>Cunninghamellaceae</taxon>
        <taxon>Absidia</taxon>
    </lineage>
</organism>
<dbReference type="AlphaFoldDB" id="A0A1X2IVR5"/>
<comment type="caution">
    <text evidence="1">The sequence shown here is derived from an EMBL/GenBank/DDBJ whole genome shotgun (WGS) entry which is preliminary data.</text>
</comment>
<name>A0A1X2IVR5_9FUNG</name>